<reference evidence="2 3" key="1">
    <citation type="submission" date="2016-08" db="EMBL/GenBank/DDBJ databases">
        <title>A Parts List for Fungal Cellulosomes Revealed by Comparative Genomics.</title>
        <authorList>
            <consortium name="DOE Joint Genome Institute"/>
            <person name="Haitjema C.H."/>
            <person name="Gilmore S.P."/>
            <person name="Henske J.K."/>
            <person name="Solomon K.V."/>
            <person name="De Groot R."/>
            <person name="Kuo A."/>
            <person name="Mondo S.J."/>
            <person name="Salamov A.A."/>
            <person name="Labutti K."/>
            <person name="Zhao Z."/>
            <person name="Chiniquy J."/>
            <person name="Barry K."/>
            <person name="Brewer H.M."/>
            <person name="Purvine S.O."/>
            <person name="Wright A.T."/>
            <person name="Boxma B."/>
            <person name="Van Alen T."/>
            <person name="Hackstein J.H."/>
            <person name="Baker S.E."/>
            <person name="Grigoriev I.V."/>
            <person name="O'Malley M.A."/>
        </authorList>
    </citation>
    <scope>NUCLEOTIDE SEQUENCE [LARGE SCALE GENOMIC DNA]</scope>
    <source>
        <strain evidence="2 3">S4</strain>
    </source>
</reference>
<organism evidence="2 3">
    <name type="scientific">Anaeromyces robustus</name>
    <dbReference type="NCBI Taxonomy" id="1754192"/>
    <lineage>
        <taxon>Eukaryota</taxon>
        <taxon>Fungi</taxon>
        <taxon>Fungi incertae sedis</taxon>
        <taxon>Chytridiomycota</taxon>
        <taxon>Chytridiomycota incertae sedis</taxon>
        <taxon>Neocallimastigomycetes</taxon>
        <taxon>Neocallimastigales</taxon>
        <taxon>Neocallimastigaceae</taxon>
        <taxon>Anaeromyces</taxon>
    </lineage>
</organism>
<feature type="compositionally biased region" description="Basic residues" evidence="1">
    <location>
        <begin position="18"/>
        <end position="29"/>
    </location>
</feature>
<dbReference type="InterPro" id="IPR037688">
    <property type="entry name" value="ZBBX"/>
</dbReference>
<accession>A0A1Y1X284</accession>
<feature type="region of interest" description="Disordered" evidence="1">
    <location>
        <begin position="1"/>
        <end position="38"/>
    </location>
</feature>
<evidence type="ECO:0000256" key="1">
    <source>
        <dbReference type="SAM" id="MobiDB-lite"/>
    </source>
</evidence>
<dbReference type="AlphaFoldDB" id="A0A1Y1X284"/>
<name>A0A1Y1X284_9FUNG</name>
<sequence>MIAHPPLNSTKNNNKLNNIRKRNYSKKKTNSNDSKKRLSEIEKLEMENHEMEQRLLELKHNLAREKEKRLKQGKTSFWQSGKKGVLYNHGNEVIYNKNIKQMKNKNNIFGISLNSTPYESSRNSTFNLLTTSSLIHRSEGNKKNSNSNKINKSDINSLINGNSNKQKNNVDSQDSQTELNNDKNNISFTNNKGGLINFNKYIENTTDHINSINLSSNDEKMIIKSKYDEVMKNKSLESLDNKKSTGNNTSYDDYEQNNENHYNNNLSYSNHSVEEEENNNNERLIDGEFNEEESHNSFIEALNMWRKERREQNNITSNTKNDNKPKVTFAEDYNNVNASETQTKELDTSLNIDEIVKNMQNSKSNLSYMERLALYKYREQFKKDLEEGKKAKSEISVQDYKIEDIDEEEINTEVEKYWENNMDHQSDEDEKEIETNLNLYVNQYKLKQLELREKIIKINELKTDSNNTKTSVIIDDNLREDDDDIEEFDEYTPIVTELDDN</sequence>
<comment type="caution">
    <text evidence="2">The sequence shown here is derived from an EMBL/GenBank/DDBJ whole genome shotgun (WGS) entry which is preliminary data.</text>
</comment>
<feature type="compositionally biased region" description="Low complexity" evidence="1">
    <location>
        <begin position="7"/>
        <end position="17"/>
    </location>
</feature>
<gene>
    <name evidence="2" type="ORF">BCR32DRAFT_294162</name>
</gene>
<dbReference type="EMBL" id="MCFG01000161">
    <property type="protein sequence ID" value="ORX79893.1"/>
    <property type="molecule type" value="Genomic_DNA"/>
</dbReference>
<dbReference type="PANTHER" id="PTHR28634">
    <property type="entry name" value="ZINC FINGER B-BOX DOMAIN-CONTAINING PROTEIN 1"/>
    <property type="match status" value="1"/>
</dbReference>
<feature type="compositionally biased region" description="Polar residues" evidence="1">
    <location>
        <begin position="161"/>
        <end position="190"/>
    </location>
</feature>
<dbReference type="OrthoDB" id="445896at2759"/>
<dbReference type="PANTHER" id="PTHR28634:SF1">
    <property type="entry name" value="ZINC FINGER B-BOX DOMAIN-CONTAINING PROTEIN 1"/>
    <property type="match status" value="1"/>
</dbReference>
<evidence type="ECO:0000313" key="2">
    <source>
        <dbReference type="EMBL" id="ORX79893.1"/>
    </source>
</evidence>
<dbReference type="Proteomes" id="UP000193944">
    <property type="component" value="Unassembled WGS sequence"/>
</dbReference>
<evidence type="ECO:0000313" key="3">
    <source>
        <dbReference type="Proteomes" id="UP000193944"/>
    </source>
</evidence>
<reference evidence="2 3" key="2">
    <citation type="submission" date="2016-08" db="EMBL/GenBank/DDBJ databases">
        <title>Pervasive Adenine N6-methylation of Active Genes in Fungi.</title>
        <authorList>
            <consortium name="DOE Joint Genome Institute"/>
            <person name="Mondo S.J."/>
            <person name="Dannebaum R.O."/>
            <person name="Kuo R.C."/>
            <person name="Labutti K."/>
            <person name="Haridas S."/>
            <person name="Kuo A."/>
            <person name="Salamov A."/>
            <person name="Ahrendt S.R."/>
            <person name="Lipzen A."/>
            <person name="Sullivan W."/>
            <person name="Andreopoulos W.B."/>
            <person name="Clum A."/>
            <person name="Lindquist E."/>
            <person name="Daum C."/>
            <person name="Ramamoorthy G.K."/>
            <person name="Gryganskyi A."/>
            <person name="Culley D."/>
            <person name="Magnuson J.K."/>
            <person name="James T.Y."/>
            <person name="O'Malley M.A."/>
            <person name="Stajich J.E."/>
            <person name="Spatafora J.W."/>
            <person name="Visel A."/>
            <person name="Grigoriev I.V."/>
        </authorList>
    </citation>
    <scope>NUCLEOTIDE SEQUENCE [LARGE SCALE GENOMIC DNA]</scope>
    <source>
        <strain evidence="2 3">S4</strain>
    </source>
</reference>
<feature type="compositionally biased region" description="Low complexity" evidence="1">
    <location>
        <begin position="143"/>
        <end position="160"/>
    </location>
</feature>
<feature type="region of interest" description="Disordered" evidence="1">
    <location>
        <begin position="137"/>
        <end position="190"/>
    </location>
</feature>
<proteinExistence type="predicted"/>
<protein>
    <submittedName>
        <fullName evidence="2">Uncharacterized protein</fullName>
    </submittedName>
</protein>
<keyword evidence="3" id="KW-1185">Reference proteome</keyword>